<reference evidence="2 3" key="1">
    <citation type="journal article" date="2019" name="Int. J. Syst. Evol. Microbiol.">
        <title>The Global Catalogue of Microorganisms (GCM) 10K type strain sequencing project: providing services to taxonomists for standard genome sequencing and annotation.</title>
        <authorList>
            <consortium name="The Broad Institute Genomics Platform"/>
            <consortium name="The Broad Institute Genome Sequencing Center for Infectious Disease"/>
            <person name="Wu L."/>
            <person name="Ma J."/>
        </authorList>
    </citation>
    <scope>NUCLEOTIDE SEQUENCE [LARGE SCALE GENOMIC DNA]</scope>
    <source>
        <strain evidence="2 3">JCM 16221</strain>
    </source>
</reference>
<dbReference type="InterPro" id="IPR007037">
    <property type="entry name" value="SIP_rossman_dom"/>
</dbReference>
<feature type="domain" description="FAD-binding FR-type" evidence="1">
    <location>
        <begin position="23"/>
        <end position="154"/>
    </location>
</feature>
<organism evidence="2 3">
    <name type="scientific">Saccharopolyspora halophila</name>
    <dbReference type="NCBI Taxonomy" id="405551"/>
    <lineage>
        <taxon>Bacteria</taxon>
        <taxon>Bacillati</taxon>
        <taxon>Actinomycetota</taxon>
        <taxon>Actinomycetes</taxon>
        <taxon>Pseudonocardiales</taxon>
        <taxon>Pseudonocardiaceae</taxon>
        <taxon>Saccharopolyspora</taxon>
    </lineage>
</organism>
<dbReference type="InterPro" id="IPR039374">
    <property type="entry name" value="SIP_fam"/>
</dbReference>
<dbReference type="PROSITE" id="PS51384">
    <property type="entry name" value="FAD_FR"/>
    <property type="match status" value="1"/>
</dbReference>
<dbReference type="Pfam" id="PF04954">
    <property type="entry name" value="SIP"/>
    <property type="match status" value="1"/>
</dbReference>
<dbReference type="InterPro" id="IPR013113">
    <property type="entry name" value="SIP_FAD-bd"/>
</dbReference>
<evidence type="ECO:0000259" key="1">
    <source>
        <dbReference type="PROSITE" id="PS51384"/>
    </source>
</evidence>
<dbReference type="Proteomes" id="UP001501218">
    <property type="component" value="Unassembled WGS sequence"/>
</dbReference>
<dbReference type="InterPro" id="IPR017938">
    <property type="entry name" value="Riboflavin_synthase-like_b-brl"/>
</dbReference>
<dbReference type="InterPro" id="IPR039261">
    <property type="entry name" value="FNR_nucleotide-bd"/>
</dbReference>
<dbReference type="CDD" id="cd06193">
    <property type="entry name" value="siderophore_interacting"/>
    <property type="match status" value="1"/>
</dbReference>
<accession>A0ABN3GJK2</accession>
<keyword evidence="3" id="KW-1185">Reference proteome</keyword>
<dbReference type="Pfam" id="PF08021">
    <property type="entry name" value="FAD_binding_9"/>
    <property type="match status" value="1"/>
</dbReference>
<proteinExistence type="predicted"/>
<name>A0ABN3GJK2_9PSEU</name>
<dbReference type="Gene3D" id="2.40.30.10">
    <property type="entry name" value="Translation factors"/>
    <property type="match status" value="1"/>
</dbReference>
<dbReference type="EMBL" id="BAAARA010000010">
    <property type="protein sequence ID" value="GAA2353420.1"/>
    <property type="molecule type" value="Genomic_DNA"/>
</dbReference>
<dbReference type="RefSeq" id="WP_344133311.1">
    <property type="nucleotide sequence ID" value="NZ_BAAARA010000010.1"/>
</dbReference>
<gene>
    <name evidence="2" type="ORF">GCM10009854_34320</name>
</gene>
<dbReference type="Gene3D" id="3.40.50.80">
    <property type="entry name" value="Nucleotide-binding domain of ferredoxin-NADP reductase (FNR) module"/>
    <property type="match status" value="1"/>
</dbReference>
<sequence>MAVAQTGPIARQRTEPRAQRPVFRLFPVTVVRVRRLGPSFVRITLADECLRGFGNGGDDQRIKIVLPKPGRTLADFPDSPDWYQQWQQLPEETRPDLRTYTVRAFRPDEAELDVDFVLHGIEHGHSGPASGWAAHAQPGDRIGVIGPDADTGNCRSGCEWAPPARAKRLVLAGDETAVPAVAAIVESLPADSRGVVCLEVPERDDRQEWAAPAGVEVRWFARCGATPHGKLLEEGVAEALLELPALSTEPEVEPDDLGEDDIVWEIPERSSGSVYGWLAGEASVIKRLRRLLVNEHGFPKQAVAFMGYWREGRS</sequence>
<dbReference type="PANTHER" id="PTHR30157">
    <property type="entry name" value="FERRIC REDUCTASE, NADPH-DEPENDENT"/>
    <property type="match status" value="1"/>
</dbReference>
<dbReference type="SUPFAM" id="SSF63380">
    <property type="entry name" value="Riboflavin synthase domain-like"/>
    <property type="match status" value="1"/>
</dbReference>
<comment type="caution">
    <text evidence="2">The sequence shown here is derived from an EMBL/GenBank/DDBJ whole genome shotgun (WGS) entry which is preliminary data.</text>
</comment>
<protein>
    <submittedName>
        <fullName evidence="2">Siderophore-interacting protein</fullName>
    </submittedName>
</protein>
<evidence type="ECO:0000313" key="2">
    <source>
        <dbReference type="EMBL" id="GAA2353420.1"/>
    </source>
</evidence>
<evidence type="ECO:0000313" key="3">
    <source>
        <dbReference type="Proteomes" id="UP001501218"/>
    </source>
</evidence>
<dbReference type="InterPro" id="IPR017927">
    <property type="entry name" value="FAD-bd_FR_type"/>
</dbReference>
<dbReference type="PANTHER" id="PTHR30157:SF0">
    <property type="entry name" value="NADPH-DEPENDENT FERRIC-CHELATE REDUCTASE"/>
    <property type="match status" value="1"/>
</dbReference>